<evidence type="ECO:0000313" key="5">
    <source>
        <dbReference type="EMBL" id="ORC88302.1"/>
    </source>
</evidence>
<evidence type="ECO:0000256" key="1">
    <source>
        <dbReference type="ARBA" id="ARBA00022737"/>
    </source>
</evidence>
<protein>
    <submittedName>
        <fullName evidence="5">Putative pumilio/PUF RNA binding protein 7</fullName>
    </submittedName>
</protein>
<dbReference type="GO" id="GO:0010608">
    <property type="term" value="P:post-transcriptional regulation of gene expression"/>
    <property type="evidence" value="ECO:0007669"/>
    <property type="project" value="TreeGrafter"/>
</dbReference>
<dbReference type="Proteomes" id="UP000192257">
    <property type="component" value="Unassembled WGS sequence"/>
</dbReference>
<accession>A0A1X0NUE8</accession>
<dbReference type="InterPro" id="IPR033133">
    <property type="entry name" value="PUM-HD"/>
</dbReference>
<dbReference type="OrthoDB" id="278260at2759"/>
<feature type="region of interest" description="Disordered" evidence="3">
    <location>
        <begin position="251"/>
        <end position="285"/>
    </location>
</feature>
<feature type="repeat" description="Pumilio" evidence="2">
    <location>
        <begin position="81"/>
        <end position="116"/>
    </location>
</feature>
<evidence type="ECO:0000313" key="6">
    <source>
        <dbReference type="Proteomes" id="UP000192257"/>
    </source>
</evidence>
<dbReference type="InterPro" id="IPR001313">
    <property type="entry name" value="Pumilio_RNA-bd_rpt"/>
</dbReference>
<feature type="region of interest" description="Disordered" evidence="3">
    <location>
        <begin position="511"/>
        <end position="545"/>
    </location>
</feature>
<dbReference type="GeneID" id="39986033"/>
<evidence type="ECO:0000259" key="4">
    <source>
        <dbReference type="PROSITE" id="PS50303"/>
    </source>
</evidence>
<dbReference type="GO" id="GO:0005737">
    <property type="term" value="C:cytoplasm"/>
    <property type="evidence" value="ECO:0007669"/>
    <property type="project" value="TreeGrafter"/>
</dbReference>
<dbReference type="InterPro" id="IPR016024">
    <property type="entry name" value="ARM-type_fold"/>
</dbReference>
<reference evidence="5 6" key="1">
    <citation type="submission" date="2017-03" db="EMBL/GenBank/DDBJ databases">
        <title>An alternative strategy for trypanosome survival in the mammalian bloodstream revealed through genome and transcriptome analysis of the ubiquitous bovine parasite Trypanosoma (Megatrypanum) theileri.</title>
        <authorList>
            <person name="Kelly S."/>
            <person name="Ivens A."/>
            <person name="Mott A."/>
            <person name="O'Neill E."/>
            <person name="Emms D."/>
            <person name="Macleod O."/>
            <person name="Voorheis P."/>
            <person name="Matthews J."/>
            <person name="Matthews K."/>
            <person name="Carrington M."/>
        </authorList>
    </citation>
    <scope>NUCLEOTIDE SEQUENCE [LARGE SCALE GENOMIC DNA]</scope>
    <source>
        <strain evidence="5">Edinburgh</strain>
    </source>
</reference>
<dbReference type="RefSeq" id="XP_028882368.1">
    <property type="nucleotide sequence ID" value="XM_029026253.1"/>
</dbReference>
<dbReference type="EMBL" id="NBCO01000017">
    <property type="protein sequence ID" value="ORC88302.1"/>
    <property type="molecule type" value="Genomic_DNA"/>
</dbReference>
<gene>
    <name evidence="5" type="ORF">TM35_000171740</name>
</gene>
<keyword evidence="6" id="KW-1185">Reference proteome</keyword>
<dbReference type="PANTHER" id="PTHR12537:SF126">
    <property type="entry name" value="PUM-HD DOMAIN-CONTAINING PROTEIN"/>
    <property type="match status" value="1"/>
</dbReference>
<comment type="caution">
    <text evidence="5">The sequence shown here is derived from an EMBL/GenBank/DDBJ whole genome shotgun (WGS) entry which is preliminary data.</text>
</comment>
<dbReference type="PROSITE" id="PS50303">
    <property type="entry name" value="PUM_HD"/>
    <property type="match status" value="1"/>
</dbReference>
<dbReference type="InterPro" id="IPR011989">
    <property type="entry name" value="ARM-like"/>
</dbReference>
<dbReference type="SMART" id="SM00025">
    <property type="entry name" value="Pumilio"/>
    <property type="match status" value="7"/>
</dbReference>
<evidence type="ECO:0000256" key="3">
    <source>
        <dbReference type="SAM" id="MobiDB-lite"/>
    </source>
</evidence>
<dbReference type="GO" id="GO:0003729">
    <property type="term" value="F:mRNA binding"/>
    <property type="evidence" value="ECO:0007669"/>
    <property type="project" value="TreeGrafter"/>
</dbReference>
<evidence type="ECO:0000256" key="2">
    <source>
        <dbReference type="PROSITE-ProRule" id="PRU00317"/>
    </source>
</evidence>
<organism evidence="5 6">
    <name type="scientific">Trypanosoma theileri</name>
    <dbReference type="NCBI Taxonomy" id="67003"/>
    <lineage>
        <taxon>Eukaryota</taxon>
        <taxon>Discoba</taxon>
        <taxon>Euglenozoa</taxon>
        <taxon>Kinetoplastea</taxon>
        <taxon>Metakinetoplastina</taxon>
        <taxon>Trypanosomatida</taxon>
        <taxon>Trypanosomatidae</taxon>
        <taxon>Trypanosoma</taxon>
    </lineage>
</organism>
<dbReference type="SUPFAM" id="SSF48371">
    <property type="entry name" value="ARM repeat"/>
    <property type="match status" value="1"/>
</dbReference>
<feature type="repeat" description="Pumilio" evidence="2">
    <location>
        <begin position="121"/>
        <end position="159"/>
    </location>
</feature>
<name>A0A1X0NUE8_9TRYP</name>
<dbReference type="Gene3D" id="1.25.10.10">
    <property type="entry name" value="Leucine-rich Repeat Variant"/>
    <property type="match status" value="2"/>
</dbReference>
<dbReference type="AlphaFoldDB" id="A0A1X0NUE8"/>
<feature type="domain" description="PUM-HD" evidence="4">
    <location>
        <begin position="1"/>
        <end position="264"/>
    </location>
</feature>
<dbReference type="PANTHER" id="PTHR12537">
    <property type="entry name" value="RNA BINDING PROTEIN PUMILIO-RELATED"/>
    <property type="match status" value="1"/>
</dbReference>
<dbReference type="PROSITE" id="PS50302">
    <property type="entry name" value="PUM"/>
    <property type="match status" value="2"/>
</dbReference>
<proteinExistence type="predicted"/>
<sequence>MPGMRLDFLRNTSQRIATGKSMPLKQVEAILLYGTPEQRAKVVQKILPNTYTLCLTKSTHHILLSMLEKCDGLIRVQMLYNVRRKILDLSLSPVGNVIVQEMLEKLPPQQKREIAEMFVLNVETDEVRRLCEHSFGNHVAQKLIEHPSSLEVVEERFMPYLNALAVHLYGQRVVAKYMETTEEGWRVVVKALFGKDEDGEIDEDSVNFLFKSLNENITVSALLRHPMVPLSVKDAICAHLCEYAEEYLNPKQTSSTAEKTDEDEFALPDFGNAPTTKKTSNDESGIPRHHHAYVTVFENADLAQRKEMWESLLSFPGLIEHLVSHKTAVAVAVAAFKTLPDSQEYLWSTLMKTANDASLDIIDVAQDSARTMLLRAVIEARGELFTTAHRRRLAESALTLSQNPVSSPVLQKMLEYFSDDVSMTQIMLKSIKKELHQLVLHSSASYLIQSMLQYGGTELREELEQELLRIFTANLPEMLSFAQGSRVMQKLLAYASDAVVSAVADTFIREASEEPSDAPTNAKAMEDEENEEKNEKKNRRGGRPAGHYAVASRAIPAYAQHQHACYALQALLLECGGRGLDSRRVALARALKPAVLALAVSPWAGRVVLDAMLHVSGPALREAVRNVVSLKAEARPTNAPLNPTLRHTLRRGRSEADTAEEKQEEEKKENNRHPRKKLYRTLKK</sequence>
<dbReference type="STRING" id="67003.A0A1X0NUE8"/>
<feature type="compositionally biased region" description="Basic residues" evidence="3">
    <location>
        <begin position="673"/>
        <end position="684"/>
    </location>
</feature>
<dbReference type="Pfam" id="PF00806">
    <property type="entry name" value="PUF"/>
    <property type="match status" value="7"/>
</dbReference>
<feature type="region of interest" description="Disordered" evidence="3">
    <location>
        <begin position="635"/>
        <end position="684"/>
    </location>
</feature>
<dbReference type="VEuPathDB" id="TriTrypDB:TM35_000171740"/>
<keyword evidence="1" id="KW-0677">Repeat</keyword>
<feature type="compositionally biased region" description="Basic and acidic residues" evidence="3">
    <location>
        <begin position="652"/>
        <end position="672"/>
    </location>
</feature>